<proteinExistence type="predicted"/>
<feature type="signal peptide" evidence="1">
    <location>
        <begin position="1"/>
        <end position="25"/>
    </location>
</feature>
<evidence type="ECO:0000313" key="2">
    <source>
        <dbReference type="EMBL" id="MDC7677390.1"/>
    </source>
</evidence>
<dbReference type="InterPro" id="IPR024409">
    <property type="entry name" value="DUF3833"/>
</dbReference>
<keyword evidence="1" id="KW-0732">Signal</keyword>
<evidence type="ECO:0000313" key="3">
    <source>
        <dbReference type="Proteomes" id="UP001218579"/>
    </source>
</evidence>
<comment type="caution">
    <text evidence="2">The sequence shown here is derived from an EMBL/GenBank/DDBJ whole genome shotgun (WGS) entry which is preliminary data.</text>
</comment>
<dbReference type="RefSeq" id="WP_272745710.1">
    <property type="nucleotide sequence ID" value="NZ_JAQQKV010000003.1"/>
</dbReference>
<accession>A0ABT5HMB1</accession>
<sequence length="197" mass="21756">MPIRVPSLAAALIAAASTLALSACASLDMATNSQPEPEFVLEDYFAGKTLAYGTFEDRSSKVMRTFSVVTYGSKTNSGFTLDEQFLWSDGERQRRTWTFTKLSEGLYEGRAGDVEGVAKITNRGNAIRIQYDLNVPYKGKTIKLRFDDWSHLVADGVAINRADVSKFGIHVGRATLSFIKPDAERPVADELEKSFTQ</sequence>
<keyword evidence="3" id="KW-1185">Reference proteome</keyword>
<dbReference type="EMBL" id="JAQQKV010000003">
    <property type="protein sequence ID" value="MDC7677390.1"/>
    <property type="molecule type" value="Genomic_DNA"/>
</dbReference>
<dbReference type="PROSITE" id="PS51257">
    <property type="entry name" value="PROKAR_LIPOPROTEIN"/>
    <property type="match status" value="1"/>
</dbReference>
<name>A0ABT5HMB1_9CAUL</name>
<organism evidence="2 3">
    <name type="scientific">Asticcacaulis machinosus</name>
    <dbReference type="NCBI Taxonomy" id="2984211"/>
    <lineage>
        <taxon>Bacteria</taxon>
        <taxon>Pseudomonadati</taxon>
        <taxon>Pseudomonadota</taxon>
        <taxon>Alphaproteobacteria</taxon>
        <taxon>Caulobacterales</taxon>
        <taxon>Caulobacteraceae</taxon>
        <taxon>Asticcacaulis</taxon>
    </lineage>
</organism>
<feature type="chain" id="PRO_5045132543" evidence="1">
    <location>
        <begin position="26"/>
        <end position="197"/>
    </location>
</feature>
<reference evidence="2 3" key="1">
    <citation type="submission" date="2023-01" db="EMBL/GenBank/DDBJ databases">
        <title>Novel species of the genus Asticcacaulis isolated from rivers.</title>
        <authorList>
            <person name="Lu H."/>
        </authorList>
    </citation>
    <scope>NUCLEOTIDE SEQUENCE [LARGE SCALE GENOMIC DNA]</scope>
    <source>
        <strain evidence="2 3">LKC15W</strain>
    </source>
</reference>
<dbReference type="Pfam" id="PF12915">
    <property type="entry name" value="DUF3833"/>
    <property type="match status" value="1"/>
</dbReference>
<evidence type="ECO:0000256" key="1">
    <source>
        <dbReference type="SAM" id="SignalP"/>
    </source>
</evidence>
<dbReference type="Proteomes" id="UP001218579">
    <property type="component" value="Unassembled WGS sequence"/>
</dbReference>
<protein>
    <submittedName>
        <fullName evidence="2">DUF3833 domain-containing protein</fullName>
    </submittedName>
</protein>
<gene>
    <name evidence="2" type="ORF">PQU98_14690</name>
</gene>